<protein>
    <recommendedName>
        <fullName evidence="1">Fibrinogen C-terminal domain-containing protein</fullName>
    </recommendedName>
</protein>
<dbReference type="Gene3D" id="3.90.215.10">
    <property type="entry name" value="Gamma Fibrinogen, chain A, domain 1"/>
    <property type="match status" value="1"/>
</dbReference>
<dbReference type="InterPro" id="IPR014716">
    <property type="entry name" value="Fibrinogen_a/b/g_C_1"/>
</dbReference>
<sequence>VLGRYPTFRPFDCSEVYKSGQTVSGIYSIYPAGDFPVWVYCEMISDGKNEDKGGWT</sequence>
<dbReference type="InterPro" id="IPR036056">
    <property type="entry name" value="Fibrinogen-like_C"/>
</dbReference>
<feature type="domain" description="Fibrinogen C-terminal" evidence="1">
    <location>
        <begin position="4"/>
        <end position="56"/>
    </location>
</feature>
<feature type="non-terminal residue" evidence="2">
    <location>
        <position position="56"/>
    </location>
</feature>
<evidence type="ECO:0000313" key="3">
    <source>
        <dbReference type="Proteomes" id="UP001529510"/>
    </source>
</evidence>
<dbReference type="EMBL" id="JAMKFB020000001">
    <property type="protein sequence ID" value="KAL0202295.1"/>
    <property type="molecule type" value="Genomic_DNA"/>
</dbReference>
<feature type="non-terminal residue" evidence="2">
    <location>
        <position position="1"/>
    </location>
</feature>
<dbReference type="Proteomes" id="UP001529510">
    <property type="component" value="Unassembled WGS sequence"/>
</dbReference>
<dbReference type="Pfam" id="PF00147">
    <property type="entry name" value="Fibrinogen_C"/>
    <property type="match status" value="1"/>
</dbReference>
<comment type="caution">
    <text evidence="2">The sequence shown here is derived from an EMBL/GenBank/DDBJ whole genome shotgun (WGS) entry which is preliminary data.</text>
</comment>
<organism evidence="2 3">
    <name type="scientific">Cirrhinus mrigala</name>
    <name type="common">Mrigala</name>
    <dbReference type="NCBI Taxonomy" id="683832"/>
    <lineage>
        <taxon>Eukaryota</taxon>
        <taxon>Metazoa</taxon>
        <taxon>Chordata</taxon>
        <taxon>Craniata</taxon>
        <taxon>Vertebrata</taxon>
        <taxon>Euteleostomi</taxon>
        <taxon>Actinopterygii</taxon>
        <taxon>Neopterygii</taxon>
        <taxon>Teleostei</taxon>
        <taxon>Ostariophysi</taxon>
        <taxon>Cypriniformes</taxon>
        <taxon>Cyprinidae</taxon>
        <taxon>Labeoninae</taxon>
        <taxon>Labeonini</taxon>
        <taxon>Cirrhinus</taxon>
    </lineage>
</organism>
<accession>A0ABD0RYE8</accession>
<dbReference type="SUPFAM" id="SSF56496">
    <property type="entry name" value="Fibrinogen C-terminal domain-like"/>
    <property type="match status" value="1"/>
</dbReference>
<evidence type="ECO:0000313" key="2">
    <source>
        <dbReference type="EMBL" id="KAL0202295.1"/>
    </source>
</evidence>
<proteinExistence type="predicted"/>
<reference evidence="2 3" key="1">
    <citation type="submission" date="2024-05" db="EMBL/GenBank/DDBJ databases">
        <title>Genome sequencing and assembly of Indian major carp, Cirrhinus mrigala (Hamilton, 1822).</title>
        <authorList>
            <person name="Mohindra V."/>
            <person name="Chowdhury L.M."/>
            <person name="Lal K."/>
            <person name="Jena J.K."/>
        </authorList>
    </citation>
    <scope>NUCLEOTIDE SEQUENCE [LARGE SCALE GENOMIC DNA]</scope>
    <source>
        <strain evidence="2">CM1030</strain>
        <tissue evidence="2">Blood</tissue>
    </source>
</reference>
<dbReference type="InterPro" id="IPR002181">
    <property type="entry name" value="Fibrinogen_a/b/g_C_dom"/>
</dbReference>
<evidence type="ECO:0000259" key="1">
    <source>
        <dbReference type="PROSITE" id="PS51406"/>
    </source>
</evidence>
<gene>
    <name evidence="2" type="ORF">M9458_000313</name>
</gene>
<dbReference type="AlphaFoldDB" id="A0ABD0RYE8"/>
<dbReference type="PROSITE" id="PS51406">
    <property type="entry name" value="FIBRINOGEN_C_2"/>
    <property type="match status" value="1"/>
</dbReference>
<keyword evidence="3" id="KW-1185">Reference proteome</keyword>
<name>A0ABD0RYE8_CIRMR</name>